<dbReference type="AlphaFoldDB" id="A0AAD4YNM8"/>
<evidence type="ECO:0000313" key="1">
    <source>
        <dbReference type="EMBL" id="KAI5316792.1"/>
    </source>
</evidence>
<gene>
    <name evidence="1" type="ORF">L3X38_036499</name>
</gene>
<protein>
    <submittedName>
        <fullName evidence="1">Uncharacterized protein</fullName>
    </submittedName>
</protein>
<proteinExistence type="predicted"/>
<reference evidence="1 2" key="1">
    <citation type="journal article" date="2022" name="G3 (Bethesda)">
        <title>Whole-genome sequence and methylome profiling of the almond [Prunus dulcis (Mill.) D.A. Webb] cultivar 'Nonpareil'.</title>
        <authorList>
            <person name="D'Amico-Willman K.M."/>
            <person name="Ouma W.Z."/>
            <person name="Meulia T."/>
            <person name="Sideli G.M."/>
            <person name="Gradziel T.M."/>
            <person name="Fresnedo-Ramirez J."/>
        </authorList>
    </citation>
    <scope>NUCLEOTIDE SEQUENCE [LARGE SCALE GENOMIC DNA]</scope>
    <source>
        <strain evidence="1">Clone GOH B32 T37-40</strain>
    </source>
</reference>
<comment type="caution">
    <text evidence="1">The sequence shown here is derived from an EMBL/GenBank/DDBJ whole genome shotgun (WGS) entry which is preliminary data.</text>
</comment>
<accession>A0AAD4YNM8</accession>
<dbReference type="Proteomes" id="UP001054821">
    <property type="component" value="Chromosome 7"/>
</dbReference>
<sequence>MAPQVTIFFHKIETTKNASTKRVGFKKTFIVRESLVKCAVPKPIQRARPQVSPKVVKTQLKKTPSKNALRNGRKRAARALRKKEAKKESIEAILSQLSGTSPIMTEGKNTLTTLAVPTPKRINTSRIVQIMIGSIPVNLYPTDTVLVTS</sequence>
<organism evidence="1 2">
    <name type="scientific">Prunus dulcis</name>
    <name type="common">Almond</name>
    <name type="synonym">Amygdalus dulcis</name>
    <dbReference type="NCBI Taxonomy" id="3755"/>
    <lineage>
        <taxon>Eukaryota</taxon>
        <taxon>Viridiplantae</taxon>
        <taxon>Streptophyta</taxon>
        <taxon>Embryophyta</taxon>
        <taxon>Tracheophyta</taxon>
        <taxon>Spermatophyta</taxon>
        <taxon>Magnoliopsida</taxon>
        <taxon>eudicotyledons</taxon>
        <taxon>Gunneridae</taxon>
        <taxon>Pentapetalae</taxon>
        <taxon>rosids</taxon>
        <taxon>fabids</taxon>
        <taxon>Rosales</taxon>
        <taxon>Rosaceae</taxon>
        <taxon>Amygdaloideae</taxon>
        <taxon>Amygdaleae</taxon>
        <taxon>Prunus</taxon>
    </lineage>
</organism>
<keyword evidence="2" id="KW-1185">Reference proteome</keyword>
<name>A0AAD4YNM8_PRUDU</name>
<evidence type="ECO:0000313" key="2">
    <source>
        <dbReference type="Proteomes" id="UP001054821"/>
    </source>
</evidence>
<dbReference type="EMBL" id="JAJFAZ020000007">
    <property type="protein sequence ID" value="KAI5316792.1"/>
    <property type="molecule type" value="Genomic_DNA"/>
</dbReference>